<feature type="chain" id="PRO_5046807144" description="Secreted protein (Por secretion system target)" evidence="3">
    <location>
        <begin position="21"/>
        <end position="3341"/>
    </location>
</feature>
<evidence type="ECO:0000256" key="2">
    <source>
        <dbReference type="ARBA" id="ARBA00022737"/>
    </source>
</evidence>
<feature type="signal peptide" evidence="3">
    <location>
        <begin position="1"/>
        <end position="20"/>
    </location>
</feature>
<dbReference type="InterPro" id="IPR003591">
    <property type="entry name" value="Leu-rich_rpt_typical-subtyp"/>
</dbReference>
<gene>
    <name evidence="4" type="ORF">T190607A01A_60034</name>
</gene>
<dbReference type="EMBL" id="CAXIXY010000008">
    <property type="protein sequence ID" value="CAL2093874.1"/>
    <property type="molecule type" value="Genomic_DNA"/>
</dbReference>
<evidence type="ECO:0000256" key="1">
    <source>
        <dbReference type="ARBA" id="ARBA00022614"/>
    </source>
</evidence>
<reference evidence="4 5" key="1">
    <citation type="submission" date="2024-05" db="EMBL/GenBank/DDBJ databases">
        <authorList>
            <person name="Duchaud E."/>
        </authorList>
    </citation>
    <scope>NUCLEOTIDE SEQUENCE [LARGE SCALE GENOMIC DNA]</scope>
    <source>
        <strain evidence="4">Ena-SAMPLE-TAB-13-05-2024-13:56:06:370-140302</strain>
    </source>
</reference>
<dbReference type="PROSITE" id="PS51450">
    <property type="entry name" value="LRR"/>
    <property type="match status" value="3"/>
</dbReference>
<sequence>MKVKLSFVFFLVISSTFLFAQETYVPDDNFEAFLEANGMGNGIPNDDYVTTSAIQSVTTLIINNQGISDLTGLQDFTSLSGLNCSGNSITKLDLSFNRFFNVFASNNNLVEVNIKNGHNFDVNTFDVTNNPSLTCVQVDDETQSYYSSWGVDSGVTFRNYCALTAVTDNNFENYLETHDANGNVVLVGDVNSLGNGIASDGFVATEKIAVVTSLNISSSMIADITGVEDFTALEVLDFSNNGVGNFDLSNNIALKELYCATNGMSSINVAANVNLEVLNCTDNSNTTIDVSTNVKLKELNISANGTTSLNLGSVSTLEIINASNNNLTTLNLTNLSNLTDLNCDTNYNLNVTDFSPLTSLVNLNFSNTNLGSLNLSSNVLLESLTIDFMSGFYLDLSSNTALTSFSANSSDLNSLNIKNGNNANITSFDARFNQFTCIAVDDPTASYLSTWQKDNKASFESDCSTTNILDTNFEYHLENHDADGNVVSVGSPNSMGNGILDDGKVFTSRIENVTYLNISSNSIDELDGLEAFESLEILDCSENNFNEFDFSQLPELKELYIHDLFFAVLNLSSNLKIEKLIYNNANSTTLNLGNNTVIKELNIGGNNITSFDVSAYTTIEVLNIDDNYQILPLNVRPLANLTDLSANDTSLQSLDVSQNVLLEKLSMDRASGFYLDLSNNTALTSFSARTSDMSGINIQNGNNANITLFDTEQNHSTLFCIQVDDPTASYLNTWNIDSEATFRLDCGETTVPDDNFENYLETHDADGNVVSIGDASSMGNGTANDNKVYTSNISGVEELDIDNLSISDLTGIEGFVALKTLFCHDNTIENIDLSQNIALERLDCYKSGVKSLNISQNTELTLIQCFRNELTSLDVSNNTKLTRIDVFNNQITVLDLSQNLELTSINCAQNQLSSLDVSNNVKLTGLSCYENSITSLDVTTLPLLEDLDCVGNGLISLDLSQNPELVELQVYENNLTSLDVSNNLKLVELFAESNSITSLDVSKNTVLEDLSIAFNQLTYLNIRNGNNTNLNPNDFDIRNNPGLTCVTVDDVTYANTTFPRKDAQTEYKLFCTETSVPDDNFEAYLETHNATGGIVPVGDPASMGNGIENDDKVATESIQNITYLNISNQGITNLTGLADFTSLEELRAFNNAITSGSLDLSANTNLREVYCSDMGLNTADVSGLLKLERLEFRNNNLSSIDISSSLNLSYFNIDGNNFTAVDISGNTLLTDVRIRDNVVLATIDISNNTNLVSLYLGGNSLSTLDVSNNTVLETISAGENQLATINVTGLNNLTDLFLEDMPTLTSLDVSSNINLEDIGVSGTGLSALDLSNLTKLVEVYANNTGIAELDFSASPNLEYVECQNSQLTSLNLKNGNNSSDIELYATGNANLFCIQVDDPTASYVSGWEKDATANFSDDCNWTYIPDDRFEDYLETHDANNNNVAVGDPTSMGNGIANDNFVKTANIENVTSLFIGFQGVTDITGLNAFSALEVVFLFNNMLTDTDLDLTANTNLKRIEASGMGLTSVNVTGLASLERLEVSRNNLTSIDLSTNTALKDLIISINNLSGLDVSANVLLEDLQIHETTLSSIDISANVNLTRIFASLNQFTTFNTQNNTLLETLSLGRNPLSSYDVSHLSNLQDLSLDETNITSIDISNNTNLVKFSAKDINELVELNAKNGNNSNFTEFEVDGCPNLSCIQIDDPTAGYLTEPIWLKDAKAVFRDDCNWTYVPDDNFENYLETHNATGGTVTIGDPTSMGNGIADDNYVTTAAINSVLVLRLYNLNIADFTGLESFTDLERFIHRDNTTANLNLDFTANTKLDEIRCNDLDIESIDITGLTLLKEIYLYRCDLNSIDISTNVGLDDVVLSENNLTSLDVSNNVLLKDLQFHENNIESIDISNLTVLESFKPSHNAITSLNLENNLALRSLSIGRNPIDELDISMLTELETLFAYQLNVNSLDISKNTKLNDISCYENTNLTYLNLKNGNNDAFEDMDARNNPNLTCIEVDDPNAAYLSASNWEKDATANYAEYCRFTTIPDANFETYLETHNEFGGSVALGSSNSLGNGIIDDNLVPTGKIEVIQLLTPRNEGIEDFTGIEDFKSLIRFWADNNTLTNTDLDLSNNTLLESITLENTGITSLNINGLTVLEGVEAANNSLTSVDISTNTGLKFLNIGDNSLTSLDISNNDLTSLTVTNNRLGTIDVSNQVNLESLYCENTNITSLNIVNNPLLENLECGLNPLSTIEVTHLSELRYLSFSSTSISEIDLSNNINLSTLECDSTPLTYLDLVKQNTLDNLSCKNSLLTGLNLRSGNNTDLDNVDVTGNPSLTCIEVDDPTAAALLGTWLKDGTANYAEFCRMTYVPDDGFETFLENNGYGNGVMDDYVYTALVEVSEGFNLHNGLVEDMTGIEDFRDMWFLGCRSNSNLTSIDLSKNTKLTVITLANNNLASLDLSNNVLLEQVYLDGNPNLGDVDISNLTALTNLSLSNTGINSVDISANPLVRQLILNDNNFTELDISMYPNIVQLRIANNQLTSLNVANGNNDNFTWFDGQGNPGLTCIKADKEVQLYPDIWEKDATASFALYCDLTYIADSNFENYLETHDADGNVVSLGDATSLGNGIANDNQVYTEKIETVVDLDLSSLNITDLTGIEAFVALEVLNLDYNDLTTLDLSSNSNLRILDVAENDLTELDLSVVPSLEEVQLRSNKIRTLTVNNPNLKVLRASKNQYTSLDVTNCPQLEELGVTQTLLATLDVRNGNNSIMTDFNAKFNDYLTCIEVDDATASYLSSWDKDATANFTEDCNTAVWSGTNGTDWTDNGNWSSNAVAATSQNVIVPVFVTSPVIASGVIAEMNDLEIQELSSFTVEDNGVAIVNGNLNTTETASIKSSSATSGTLIVKGTSNGMVTFERSGLEANKWSIVTAPVSGQSIKEFIENATNDIRVNTTVTPNRYAVAHYDDSNADGSKWVYYTADDIITNTLTFEKGKSYIVSRATNGSVTFTGTLETNDVSVSVNEDQWNAVGSPYTAYLPINNNSNNNFIQENLSKFNPENVGVYVWDNAQNKYVAKTLLDSDTSLTVGQGFFVKTATGISSINFKEDQRLSDATGVQTFSRSTAVPNIEIRAEQEGKIVDTNIKFFSTTTKGLDPGYDIGNFGGSSFDVYTHLVEDSKGNDFTIQSLSNSDVEGTIISLGITSEANKEVKISVQTENLPEGIKVYLEDKVTGDFVQLDGGELYTFKTENKIEGIGRFYIHIQAKTLGTEDVTNLSDIRIFKSNKQEVTISGIQSREEVSVQLYSVLGTEVYNESMQGESKLIIQPESLELGVYIVRLEIEGKIINKKVIFE</sequence>
<dbReference type="PANTHER" id="PTHR47566:SF1">
    <property type="entry name" value="PROTEIN NUD1"/>
    <property type="match status" value="1"/>
</dbReference>
<dbReference type="SMART" id="SM00710">
    <property type="entry name" value="PbH1"/>
    <property type="match status" value="13"/>
</dbReference>
<name>A0ABM9P662_9FLAO</name>
<dbReference type="InterPro" id="IPR001611">
    <property type="entry name" value="Leu-rich_rpt"/>
</dbReference>
<keyword evidence="3" id="KW-0732">Signal</keyword>
<dbReference type="SMART" id="SM00364">
    <property type="entry name" value="LRR_BAC"/>
    <property type="match status" value="7"/>
</dbReference>
<dbReference type="PANTHER" id="PTHR47566">
    <property type="match status" value="1"/>
</dbReference>
<organism evidence="4 5">
    <name type="scientific">Tenacibaculum platacis</name>
    <dbReference type="NCBI Taxonomy" id="3137852"/>
    <lineage>
        <taxon>Bacteria</taxon>
        <taxon>Pseudomonadati</taxon>
        <taxon>Bacteroidota</taxon>
        <taxon>Flavobacteriia</taxon>
        <taxon>Flavobacteriales</taxon>
        <taxon>Flavobacteriaceae</taxon>
        <taxon>Tenacibaculum</taxon>
    </lineage>
</organism>
<evidence type="ECO:0000313" key="4">
    <source>
        <dbReference type="EMBL" id="CAL2093874.1"/>
    </source>
</evidence>
<dbReference type="SUPFAM" id="SSF52058">
    <property type="entry name" value="L domain-like"/>
    <property type="match status" value="8"/>
</dbReference>
<accession>A0ABM9P662</accession>
<proteinExistence type="predicted"/>
<dbReference type="InterPro" id="IPR006626">
    <property type="entry name" value="PbH1"/>
</dbReference>
<keyword evidence="5" id="KW-1185">Reference proteome</keyword>
<dbReference type="SMART" id="SM00365">
    <property type="entry name" value="LRR_SD22"/>
    <property type="match status" value="13"/>
</dbReference>
<dbReference type="InterPro" id="IPR032675">
    <property type="entry name" value="LRR_dom_sf"/>
</dbReference>
<dbReference type="InterPro" id="IPR052574">
    <property type="entry name" value="CDIRP"/>
</dbReference>
<comment type="caution">
    <text evidence="4">The sequence shown here is derived from an EMBL/GenBank/DDBJ whole genome shotgun (WGS) entry which is preliminary data.</text>
</comment>
<keyword evidence="2" id="KW-0677">Repeat</keyword>
<evidence type="ECO:0008006" key="6">
    <source>
        <dbReference type="Google" id="ProtNLM"/>
    </source>
</evidence>
<dbReference type="RefSeq" id="WP_348713709.1">
    <property type="nucleotide sequence ID" value="NZ_CAXIXY010000008.1"/>
</dbReference>
<dbReference type="Gene3D" id="3.80.10.10">
    <property type="entry name" value="Ribonuclease Inhibitor"/>
    <property type="match status" value="10"/>
</dbReference>
<dbReference type="SMART" id="SM00369">
    <property type="entry name" value="LRR_TYP"/>
    <property type="match status" value="9"/>
</dbReference>
<keyword evidence="1" id="KW-0433">Leucine-rich repeat</keyword>
<evidence type="ECO:0000256" key="3">
    <source>
        <dbReference type="SAM" id="SignalP"/>
    </source>
</evidence>
<protein>
    <recommendedName>
        <fullName evidence="6">Secreted protein (Por secretion system target)</fullName>
    </recommendedName>
</protein>
<dbReference type="Proteomes" id="UP001497416">
    <property type="component" value="Unassembled WGS sequence"/>
</dbReference>
<evidence type="ECO:0000313" key="5">
    <source>
        <dbReference type="Proteomes" id="UP001497416"/>
    </source>
</evidence>